<dbReference type="EMBL" id="MTAC01000001">
    <property type="protein sequence ID" value="OSI37065.1"/>
    <property type="molecule type" value="Genomic_DNA"/>
</dbReference>
<dbReference type="OrthoDB" id="8606440at2"/>
<dbReference type="RefSeq" id="WP_054598743.1">
    <property type="nucleotide sequence ID" value="NZ_CP091509.1"/>
</dbReference>
<dbReference type="Proteomes" id="UP000193303">
    <property type="component" value="Unassembled WGS sequence"/>
</dbReference>
<keyword evidence="4" id="KW-1185">Reference proteome</keyword>
<reference evidence="3" key="2">
    <citation type="submission" date="2017-01" db="EMBL/GenBank/DDBJ databases">
        <authorList>
            <person name="Mah S.A."/>
            <person name="Swanson W.J."/>
            <person name="Moy G.W."/>
            <person name="Vacquier V.D."/>
        </authorList>
    </citation>
    <scope>NUCLEOTIDE SEQUENCE [LARGE SCALE GENOMIC DNA]</scope>
    <source>
        <strain evidence="3">124861</strain>
    </source>
</reference>
<evidence type="ECO:0000313" key="1">
    <source>
        <dbReference type="EMBL" id="OSI24706.1"/>
    </source>
</evidence>
<dbReference type="AlphaFoldDB" id="A0A1X3DKT1"/>
<evidence type="ECO:0000313" key="4">
    <source>
        <dbReference type="Proteomes" id="UP000193346"/>
    </source>
</evidence>
<sequence length="70" mass="7818">MRKAFVVINLFIVCGCIYTETPYGTTAVIDLPAQNHTTINKNITIHAPPGSTVIYQEAQPVQPVYRCCRH</sequence>
<accession>A0A1X3DKT1</accession>
<evidence type="ECO:0000313" key="2">
    <source>
        <dbReference type="EMBL" id="OSI37065.1"/>
    </source>
</evidence>
<organism evidence="1 3">
    <name type="scientific">Neisseria dumasiana</name>
    <dbReference type="NCBI Taxonomy" id="1931275"/>
    <lineage>
        <taxon>Bacteria</taxon>
        <taxon>Pseudomonadati</taxon>
        <taxon>Pseudomonadota</taxon>
        <taxon>Betaproteobacteria</taxon>
        <taxon>Neisseriales</taxon>
        <taxon>Neisseriaceae</taxon>
        <taxon>Neisseria</taxon>
    </lineage>
</organism>
<dbReference type="STRING" id="1931275.BV914_02505"/>
<dbReference type="PROSITE" id="PS51257">
    <property type="entry name" value="PROKAR_LIPOPROTEIN"/>
    <property type="match status" value="1"/>
</dbReference>
<name>A0A1X3DKT1_9NEIS</name>
<protein>
    <recommendedName>
        <fullName evidence="5">Methionine-binding protein</fullName>
    </recommendedName>
</protein>
<dbReference type="Proteomes" id="UP000193346">
    <property type="component" value="Unassembled WGS sequence"/>
</dbReference>
<gene>
    <name evidence="1" type="ORF">BV912_02330</name>
    <name evidence="2" type="ORF">BV913_00045</name>
</gene>
<evidence type="ECO:0008006" key="5">
    <source>
        <dbReference type="Google" id="ProtNLM"/>
    </source>
</evidence>
<proteinExistence type="predicted"/>
<evidence type="ECO:0000313" key="3">
    <source>
        <dbReference type="Proteomes" id="UP000193303"/>
    </source>
</evidence>
<dbReference type="EMBL" id="MTAB01000003">
    <property type="protein sequence ID" value="OSI24706.1"/>
    <property type="molecule type" value="Genomic_DNA"/>
</dbReference>
<reference evidence="1 4" key="1">
    <citation type="submission" date="2017-01" db="EMBL/GenBank/DDBJ databases">
        <authorList>
            <person name="Wolfgang W.J."/>
            <person name="Cole J."/>
            <person name="Wroblewski D."/>
            <person name="Mcginnis J."/>
            <person name="Musser K.A."/>
        </authorList>
    </citation>
    <scope>NUCLEOTIDE SEQUENCE</scope>
    <source>
        <strain evidence="1">124861</strain>
        <strain evidence="2 4">93087</strain>
    </source>
</reference>
<comment type="caution">
    <text evidence="1">The sequence shown here is derived from an EMBL/GenBank/DDBJ whole genome shotgun (WGS) entry which is preliminary data.</text>
</comment>